<dbReference type="InterPro" id="IPR002347">
    <property type="entry name" value="SDR_fam"/>
</dbReference>
<dbReference type="PRINTS" id="PR00081">
    <property type="entry name" value="GDHRDH"/>
</dbReference>
<protein>
    <submittedName>
        <fullName evidence="4">SDR family NAD(P)-dependent oxidoreductase</fullName>
    </submittedName>
</protein>
<gene>
    <name evidence="4" type="ORF">ACH49W_06950</name>
</gene>
<keyword evidence="5" id="KW-1185">Reference proteome</keyword>
<keyword evidence="2" id="KW-0560">Oxidoreductase</keyword>
<dbReference type="PANTHER" id="PTHR44169:SF6">
    <property type="entry name" value="NADPH-DEPENDENT 1-ACYLDIHYDROXYACETONE PHOSPHATE REDUCTASE"/>
    <property type="match status" value="1"/>
</dbReference>
<dbReference type="RefSeq" id="WP_357408594.1">
    <property type="nucleotide sequence ID" value="NZ_JBEYCD010000012.1"/>
</dbReference>
<name>A0ABW7WW84_9NOCA</name>
<comment type="similarity">
    <text evidence="1 3">Belongs to the short-chain dehydrogenases/reductases (SDR) family.</text>
</comment>
<evidence type="ECO:0000256" key="2">
    <source>
        <dbReference type="ARBA" id="ARBA00023002"/>
    </source>
</evidence>
<reference evidence="4 5" key="1">
    <citation type="submission" date="2024-10" db="EMBL/GenBank/DDBJ databases">
        <title>The Natural Products Discovery Center: Release of the First 8490 Sequenced Strains for Exploring Actinobacteria Biosynthetic Diversity.</title>
        <authorList>
            <person name="Kalkreuter E."/>
            <person name="Kautsar S.A."/>
            <person name="Yang D."/>
            <person name="Bader C.D."/>
            <person name="Teijaro C.N."/>
            <person name="Fluegel L."/>
            <person name="Davis C.M."/>
            <person name="Simpson J.R."/>
            <person name="Lauterbach L."/>
            <person name="Steele A.D."/>
            <person name="Gui C."/>
            <person name="Meng S."/>
            <person name="Li G."/>
            <person name="Viehrig K."/>
            <person name="Ye F."/>
            <person name="Su P."/>
            <person name="Kiefer A.F."/>
            <person name="Nichols A."/>
            <person name="Cepeda A.J."/>
            <person name="Yan W."/>
            <person name="Fan B."/>
            <person name="Jiang Y."/>
            <person name="Adhikari A."/>
            <person name="Zheng C.-J."/>
            <person name="Schuster L."/>
            <person name="Cowan T.M."/>
            <person name="Smanski M.J."/>
            <person name="Chevrette M.G."/>
            <person name="De Carvalho L.P.S."/>
            <person name="Shen B."/>
        </authorList>
    </citation>
    <scope>NUCLEOTIDE SEQUENCE [LARGE SCALE GENOMIC DNA]</scope>
    <source>
        <strain evidence="4 5">NPDC019275</strain>
    </source>
</reference>
<evidence type="ECO:0000256" key="1">
    <source>
        <dbReference type="ARBA" id="ARBA00006484"/>
    </source>
</evidence>
<dbReference type="Proteomes" id="UP001611415">
    <property type="component" value="Unassembled WGS sequence"/>
</dbReference>
<evidence type="ECO:0000256" key="3">
    <source>
        <dbReference type="RuleBase" id="RU000363"/>
    </source>
</evidence>
<organism evidence="4 5">
    <name type="scientific">Nocardia xishanensis</name>
    <dbReference type="NCBI Taxonomy" id="238964"/>
    <lineage>
        <taxon>Bacteria</taxon>
        <taxon>Bacillati</taxon>
        <taxon>Actinomycetota</taxon>
        <taxon>Actinomycetes</taxon>
        <taxon>Mycobacteriales</taxon>
        <taxon>Nocardiaceae</taxon>
        <taxon>Nocardia</taxon>
    </lineage>
</organism>
<dbReference type="PRINTS" id="PR00080">
    <property type="entry name" value="SDRFAMILY"/>
</dbReference>
<dbReference type="SUPFAM" id="SSF51735">
    <property type="entry name" value="NAD(P)-binding Rossmann-fold domains"/>
    <property type="match status" value="1"/>
</dbReference>
<dbReference type="EMBL" id="JBIRYO010000003">
    <property type="protein sequence ID" value="MFI2473102.1"/>
    <property type="molecule type" value="Genomic_DNA"/>
</dbReference>
<dbReference type="Pfam" id="PF00106">
    <property type="entry name" value="adh_short"/>
    <property type="match status" value="1"/>
</dbReference>
<dbReference type="InterPro" id="IPR036291">
    <property type="entry name" value="NAD(P)-bd_dom_sf"/>
</dbReference>
<comment type="caution">
    <text evidence="4">The sequence shown here is derived from an EMBL/GenBank/DDBJ whole genome shotgun (WGS) entry which is preliminary data.</text>
</comment>
<accession>A0ABW7WW84</accession>
<sequence>MLWQTCLVAHVGVGMASQDSKAVLITGAGGGIGAAAVEAFAARGYRVYAAVRNVDTAGHLDRANVVRLELDVTDAGSVRRALERVAAERAADGLQVLLNNAGVIVQGPLELVPEAELHRQFDVNVYGPQRVLTAALPLLRAGRGRVINISAPTARTAMPYLGPISASKAALESLSKAARVELAPWGIPVTVVEPGAVETTIFAKAETNARKALALTDGDRVELYRNQLAAVDAALAGQKAGPVDGVVKAIVRAAEARRPKECYVAGSDARMLRLLSYLPFRLRDRVLARALGLARVDLAAGALR</sequence>
<proteinExistence type="inferred from homology"/>
<evidence type="ECO:0000313" key="4">
    <source>
        <dbReference type="EMBL" id="MFI2473102.1"/>
    </source>
</evidence>
<dbReference type="Gene3D" id="3.40.50.720">
    <property type="entry name" value="NAD(P)-binding Rossmann-like Domain"/>
    <property type="match status" value="1"/>
</dbReference>
<dbReference type="PANTHER" id="PTHR44169">
    <property type="entry name" value="NADPH-DEPENDENT 1-ACYLDIHYDROXYACETONE PHOSPHATE REDUCTASE"/>
    <property type="match status" value="1"/>
</dbReference>
<evidence type="ECO:0000313" key="5">
    <source>
        <dbReference type="Proteomes" id="UP001611415"/>
    </source>
</evidence>